<dbReference type="PANTHER" id="PTHR10948:SF23">
    <property type="entry name" value="TRANSPOSASE INSI FOR INSERTION SEQUENCE ELEMENT IS30A-RELATED"/>
    <property type="match status" value="1"/>
</dbReference>
<protein>
    <submittedName>
        <fullName evidence="4">DNA-binding transcriptional regulator GbsR (MarR family)</fullName>
    </submittedName>
</protein>
<proteinExistence type="predicted"/>
<comment type="caution">
    <text evidence="4">The sequence shown here is derived from an EMBL/GenBank/DDBJ whole genome shotgun (WGS) entry which is preliminary data.</text>
</comment>
<name>A0ABR9KV55_9ACTN</name>
<dbReference type="Pfam" id="PF12802">
    <property type="entry name" value="MarR_2"/>
    <property type="match status" value="1"/>
</dbReference>
<dbReference type="InterPro" id="IPR036388">
    <property type="entry name" value="WH-like_DNA-bd_sf"/>
</dbReference>
<gene>
    <name evidence="4" type="ORF">H4W81_008700</name>
</gene>
<sequence length="275" mass="30689">MQFNLCFELQWAVCERIVSSARTSITPNSSRRTPMPGGRLTRQDRQHIAAGLAEGLTYAEIARHLARPTSTITREITRNGGPGGYQPNRAHQAAERRARRRKSIPSPTAPAATDAHGRDPESVRTFEERFASLMVKTGLPRMTARVLACLYATDTGSLTAADLVQRLRVSPASVSKAIGDLEGQALIRRERDPRRRRDRYVIDDDVWYHAWMASARMNAILADAAVQGAATFGTDTPAGARLEDMGQFLEHIGHDMTRAAEHWRQVFSTRRTKDR</sequence>
<keyword evidence="4" id="KW-0238">DNA-binding</keyword>
<dbReference type="Proteomes" id="UP000661607">
    <property type="component" value="Unassembled WGS sequence"/>
</dbReference>
<evidence type="ECO:0000259" key="2">
    <source>
        <dbReference type="Pfam" id="PF12802"/>
    </source>
</evidence>
<dbReference type="InterPro" id="IPR000835">
    <property type="entry name" value="HTH_MarR-typ"/>
</dbReference>
<reference evidence="4 5" key="1">
    <citation type="submission" date="2020-10" db="EMBL/GenBank/DDBJ databases">
        <title>Sequencing the genomes of 1000 actinobacteria strains.</title>
        <authorList>
            <person name="Klenk H.-P."/>
        </authorList>
    </citation>
    <scope>NUCLEOTIDE SEQUENCE [LARGE SCALE GENOMIC DNA]</scope>
    <source>
        <strain evidence="4 5">DSM 43748</strain>
    </source>
</reference>
<accession>A0ABR9KV55</accession>
<evidence type="ECO:0000259" key="3">
    <source>
        <dbReference type="Pfam" id="PF13936"/>
    </source>
</evidence>
<organism evidence="4 5">
    <name type="scientific">Nonomuraea africana</name>
    <dbReference type="NCBI Taxonomy" id="46171"/>
    <lineage>
        <taxon>Bacteria</taxon>
        <taxon>Bacillati</taxon>
        <taxon>Actinomycetota</taxon>
        <taxon>Actinomycetes</taxon>
        <taxon>Streptosporangiales</taxon>
        <taxon>Streptosporangiaceae</taxon>
        <taxon>Nonomuraea</taxon>
    </lineage>
</organism>
<dbReference type="GO" id="GO:0003677">
    <property type="term" value="F:DNA binding"/>
    <property type="evidence" value="ECO:0007669"/>
    <property type="project" value="UniProtKB-KW"/>
</dbReference>
<dbReference type="Pfam" id="PF13936">
    <property type="entry name" value="HTH_38"/>
    <property type="match status" value="1"/>
</dbReference>
<dbReference type="InterPro" id="IPR036390">
    <property type="entry name" value="WH_DNA-bd_sf"/>
</dbReference>
<feature type="domain" description="Transposase IS30-like HTH" evidence="3">
    <location>
        <begin position="39"/>
        <end position="79"/>
    </location>
</feature>
<dbReference type="SUPFAM" id="SSF46785">
    <property type="entry name" value="Winged helix' DNA-binding domain"/>
    <property type="match status" value="1"/>
</dbReference>
<evidence type="ECO:0000256" key="1">
    <source>
        <dbReference type="SAM" id="MobiDB-lite"/>
    </source>
</evidence>
<evidence type="ECO:0000313" key="5">
    <source>
        <dbReference type="Proteomes" id="UP000661607"/>
    </source>
</evidence>
<keyword evidence="5" id="KW-1185">Reference proteome</keyword>
<dbReference type="EMBL" id="JADBEF010000001">
    <property type="protein sequence ID" value="MBE1565921.1"/>
    <property type="molecule type" value="Genomic_DNA"/>
</dbReference>
<dbReference type="PANTHER" id="PTHR10948">
    <property type="entry name" value="TRANSPOSASE"/>
    <property type="match status" value="1"/>
</dbReference>
<feature type="domain" description="HTH marR-type" evidence="2">
    <location>
        <begin position="138"/>
        <end position="197"/>
    </location>
</feature>
<dbReference type="InterPro" id="IPR025246">
    <property type="entry name" value="IS30-like_HTH"/>
</dbReference>
<dbReference type="Gene3D" id="1.10.10.10">
    <property type="entry name" value="Winged helix-like DNA-binding domain superfamily/Winged helix DNA-binding domain"/>
    <property type="match status" value="1"/>
</dbReference>
<evidence type="ECO:0000313" key="4">
    <source>
        <dbReference type="EMBL" id="MBE1565921.1"/>
    </source>
</evidence>
<dbReference type="InterPro" id="IPR051917">
    <property type="entry name" value="Transposase-Integrase"/>
</dbReference>
<feature type="region of interest" description="Disordered" evidence="1">
    <location>
        <begin position="69"/>
        <end position="122"/>
    </location>
</feature>